<dbReference type="Proteomes" id="UP000828941">
    <property type="component" value="Chromosome 11"/>
</dbReference>
<dbReference type="EMBL" id="CM039436">
    <property type="protein sequence ID" value="KAI4313330.1"/>
    <property type="molecule type" value="Genomic_DNA"/>
</dbReference>
<gene>
    <name evidence="1" type="ORF">L6164_026316</name>
</gene>
<reference evidence="1 2" key="1">
    <citation type="journal article" date="2022" name="DNA Res.">
        <title>Chromosomal-level genome assembly of the orchid tree Bauhinia variegata (Leguminosae; Cercidoideae) supports the allotetraploid origin hypothesis of Bauhinia.</title>
        <authorList>
            <person name="Zhong Y."/>
            <person name="Chen Y."/>
            <person name="Zheng D."/>
            <person name="Pang J."/>
            <person name="Liu Y."/>
            <person name="Luo S."/>
            <person name="Meng S."/>
            <person name="Qian L."/>
            <person name="Wei D."/>
            <person name="Dai S."/>
            <person name="Zhou R."/>
        </authorList>
    </citation>
    <scope>NUCLEOTIDE SEQUENCE [LARGE SCALE GENOMIC DNA]</scope>
    <source>
        <strain evidence="1">BV-YZ2020</strain>
    </source>
</reference>
<evidence type="ECO:0000313" key="1">
    <source>
        <dbReference type="EMBL" id="KAI4313330.1"/>
    </source>
</evidence>
<evidence type="ECO:0000313" key="2">
    <source>
        <dbReference type="Proteomes" id="UP000828941"/>
    </source>
</evidence>
<proteinExistence type="predicted"/>
<sequence>MINKLCNDVDKPLYLGCTIFTRLSRVLRLIILKAKSGWIDKSFTKLLELCDVLDIYHSKSFKMHIMIFCTINEFLKYENLCG</sequence>
<name>A0ACB9LPH9_BAUVA</name>
<keyword evidence="2" id="KW-1185">Reference proteome</keyword>
<comment type="caution">
    <text evidence="1">The sequence shown here is derived from an EMBL/GenBank/DDBJ whole genome shotgun (WGS) entry which is preliminary data.</text>
</comment>
<protein>
    <submittedName>
        <fullName evidence="1">Uncharacterized protein</fullName>
    </submittedName>
</protein>
<accession>A0ACB9LPH9</accession>
<organism evidence="1 2">
    <name type="scientific">Bauhinia variegata</name>
    <name type="common">Purple orchid tree</name>
    <name type="synonym">Phanera variegata</name>
    <dbReference type="NCBI Taxonomy" id="167791"/>
    <lineage>
        <taxon>Eukaryota</taxon>
        <taxon>Viridiplantae</taxon>
        <taxon>Streptophyta</taxon>
        <taxon>Embryophyta</taxon>
        <taxon>Tracheophyta</taxon>
        <taxon>Spermatophyta</taxon>
        <taxon>Magnoliopsida</taxon>
        <taxon>eudicotyledons</taxon>
        <taxon>Gunneridae</taxon>
        <taxon>Pentapetalae</taxon>
        <taxon>rosids</taxon>
        <taxon>fabids</taxon>
        <taxon>Fabales</taxon>
        <taxon>Fabaceae</taxon>
        <taxon>Cercidoideae</taxon>
        <taxon>Cercideae</taxon>
        <taxon>Bauhiniinae</taxon>
        <taxon>Bauhinia</taxon>
    </lineage>
</organism>